<keyword evidence="4" id="KW-1185">Reference proteome</keyword>
<evidence type="ECO:0000256" key="1">
    <source>
        <dbReference type="SAM" id="MobiDB-lite"/>
    </source>
</evidence>
<name>A0A6N8S644_9HYPH</name>
<dbReference type="Proteomes" id="UP000435802">
    <property type="component" value="Unassembled WGS sequence"/>
</dbReference>
<feature type="domain" description="Hypervirulence associated protein TUDOR" evidence="2">
    <location>
        <begin position="8"/>
        <end position="66"/>
    </location>
</feature>
<dbReference type="EMBL" id="WUMK01000001">
    <property type="protein sequence ID" value="MXN44131.1"/>
    <property type="molecule type" value="Genomic_DNA"/>
</dbReference>
<feature type="region of interest" description="Disordered" evidence="1">
    <location>
        <begin position="37"/>
        <end position="69"/>
    </location>
</feature>
<dbReference type="RefSeq" id="WP_160857101.1">
    <property type="nucleotide sequence ID" value="NZ_WUMK01000001.1"/>
</dbReference>
<sequence length="69" mass="7658">MNTNLKKGDRVTWETSQGRTEGKVVKKQTLDTEIKGHKVKASKADPQIIVESSKSGKRGAHRPEALDRT</sequence>
<comment type="caution">
    <text evidence="3">The sequence shown here is derived from an EMBL/GenBank/DDBJ whole genome shotgun (WGS) entry which is preliminary data.</text>
</comment>
<dbReference type="OrthoDB" id="71751at2"/>
<proteinExistence type="predicted"/>
<dbReference type="Pfam" id="PF11160">
    <property type="entry name" value="Hva1_TUDOR"/>
    <property type="match status" value="1"/>
</dbReference>
<feature type="region of interest" description="Disordered" evidence="1">
    <location>
        <begin position="1"/>
        <end position="20"/>
    </location>
</feature>
<gene>
    <name evidence="3" type="ORF">GR138_02950</name>
</gene>
<evidence type="ECO:0000259" key="2">
    <source>
        <dbReference type="Pfam" id="PF11160"/>
    </source>
</evidence>
<dbReference type="InterPro" id="IPR021331">
    <property type="entry name" value="Hva1_TUDOR"/>
</dbReference>
<dbReference type="AlphaFoldDB" id="A0A6N8S644"/>
<protein>
    <submittedName>
        <fullName evidence="3">HVA1 family protein</fullName>
    </submittedName>
</protein>
<accession>A0A6N8S644</accession>
<evidence type="ECO:0000313" key="4">
    <source>
        <dbReference type="Proteomes" id="UP000435802"/>
    </source>
</evidence>
<dbReference type="Gene3D" id="2.30.30.1060">
    <property type="match status" value="1"/>
</dbReference>
<feature type="compositionally biased region" description="Basic and acidic residues" evidence="1">
    <location>
        <begin position="1"/>
        <end position="12"/>
    </location>
</feature>
<organism evidence="3 4">
    <name type="scientific">Shinella kummerowiae</name>
    <dbReference type="NCBI Taxonomy" id="417745"/>
    <lineage>
        <taxon>Bacteria</taxon>
        <taxon>Pseudomonadati</taxon>
        <taxon>Pseudomonadota</taxon>
        <taxon>Alphaproteobacteria</taxon>
        <taxon>Hyphomicrobiales</taxon>
        <taxon>Rhizobiaceae</taxon>
        <taxon>Shinella</taxon>
    </lineage>
</organism>
<reference evidence="3 4" key="1">
    <citation type="submission" date="2019-12" db="EMBL/GenBank/DDBJ databases">
        <title>Shinella kummerowiae sp. nov., a symbiotic bacterium isolated from root nodules of the herbal legume Kummerowia stipulacea.</title>
        <authorList>
            <person name="Gao J."/>
        </authorList>
    </citation>
    <scope>NUCLEOTIDE SEQUENCE [LARGE SCALE GENOMIC DNA]</scope>
    <source>
        <strain evidence="3 4">CCBAU 25048</strain>
    </source>
</reference>
<evidence type="ECO:0000313" key="3">
    <source>
        <dbReference type="EMBL" id="MXN44131.1"/>
    </source>
</evidence>